<evidence type="ECO:0000256" key="1">
    <source>
        <dbReference type="SAM" id="Coils"/>
    </source>
</evidence>
<dbReference type="AlphaFoldDB" id="A0A2G2UX12"/>
<reference evidence="2 3" key="1">
    <citation type="journal article" date="2014" name="Nat. Genet.">
        <title>Genome sequence of the hot pepper provides insights into the evolution of pungency in Capsicum species.</title>
        <authorList>
            <person name="Kim S."/>
            <person name="Park M."/>
            <person name="Yeom S.I."/>
            <person name="Kim Y.M."/>
            <person name="Lee J.M."/>
            <person name="Lee H.A."/>
            <person name="Seo E."/>
            <person name="Choi J."/>
            <person name="Cheong K."/>
            <person name="Kim K.T."/>
            <person name="Jung K."/>
            <person name="Lee G.W."/>
            <person name="Oh S.K."/>
            <person name="Bae C."/>
            <person name="Kim S.B."/>
            <person name="Lee H.Y."/>
            <person name="Kim S.Y."/>
            <person name="Kim M.S."/>
            <person name="Kang B.C."/>
            <person name="Jo Y.D."/>
            <person name="Yang H.B."/>
            <person name="Jeong H.J."/>
            <person name="Kang W.H."/>
            <person name="Kwon J.K."/>
            <person name="Shin C."/>
            <person name="Lim J.Y."/>
            <person name="Park J.H."/>
            <person name="Huh J.H."/>
            <person name="Kim J.S."/>
            <person name="Kim B.D."/>
            <person name="Cohen O."/>
            <person name="Paran I."/>
            <person name="Suh M.C."/>
            <person name="Lee S.B."/>
            <person name="Kim Y.K."/>
            <person name="Shin Y."/>
            <person name="Noh S.J."/>
            <person name="Park J."/>
            <person name="Seo Y.S."/>
            <person name="Kwon S.Y."/>
            <person name="Kim H.A."/>
            <person name="Park J.M."/>
            <person name="Kim H.J."/>
            <person name="Choi S.B."/>
            <person name="Bosland P.W."/>
            <person name="Reeves G."/>
            <person name="Jo S.H."/>
            <person name="Lee B.W."/>
            <person name="Cho H.T."/>
            <person name="Choi H.S."/>
            <person name="Lee M.S."/>
            <person name="Yu Y."/>
            <person name="Do Choi Y."/>
            <person name="Park B.S."/>
            <person name="van Deynze A."/>
            <person name="Ashrafi H."/>
            <person name="Hill T."/>
            <person name="Kim W.T."/>
            <person name="Pai H.S."/>
            <person name="Ahn H.K."/>
            <person name="Yeam I."/>
            <person name="Giovannoni J.J."/>
            <person name="Rose J.K."/>
            <person name="Sorensen I."/>
            <person name="Lee S.J."/>
            <person name="Kim R.W."/>
            <person name="Choi I.Y."/>
            <person name="Choi B.S."/>
            <person name="Lim J.S."/>
            <person name="Lee Y.H."/>
            <person name="Choi D."/>
        </authorList>
    </citation>
    <scope>NUCLEOTIDE SEQUENCE [LARGE SCALE GENOMIC DNA]</scope>
    <source>
        <strain evidence="3">cv. CM334</strain>
    </source>
</reference>
<keyword evidence="3" id="KW-1185">Reference proteome</keyword>
<evidence type="ECO:0000313" key="2">
    <source>
        <dbReference type="EMBL" id="PHT25168.1"/>
    </source>
</evidence>
<organism evidence="2 3">
    <name type="scientific">Capsicum annuum</name>
    <name type="common">Capsicum pepper</name>
    <dbReference type="NCBI Taxonomy" id="4072"/>
    <lineage>
        <taxon>Eukaryota</taxon>
        <taxon>Viridiplantae</taxon>
        <taxon>Streptophyta</taxon>
        <taxon>Embryophyta</taxon>
        <taxon>Tracheophyta</taxon>
        <taxon>Spermatophyta</taxon>
        <taxon>Magnoliopsida</taxon>
        <taxon>eudicotyledons</taxon>
        <taxon>Gunneridae</taxon>
        <taxon>Pentapetalae</taxon>
        <taxon>asterids</taxon>
        <taxon>lamiids</taxon>
        <taxon>Solanales</taxon>
        <taxon>Solanaceae</taxon>
        <taxon>Solanoideae</taxon>
        <taxon>Capsiceae</taxon>
        <taxon>Capsicum</taxon>
    </lineage>
</organism>
<name>A0A2G2UX12_CAPAN</name>
<protein>
    <submittedName>
        <fullName evidence="2">Uncharacterized protein</fullName>
    </submittedName>
</protein>
<evidence type="ECO:0000313" key="3">
    <source>
        <dbReference type="Proteomes" id="UP000222542"/>
    </source>
</evidence>
<dbReference type="Gramene" id="PHT25168">
    <property type="protein sequence ID" value="PHT25168"/>
    <property type="gene ID" value="T459_35755"/>
</dbReference>
<accession>A0A2G2UX12</accession>
<dbReference type="Proteomes" id="UP000222542">
    <property type="component" value="Unassembled WGS sequence"/>
</dbReference>
<proteinExistence type="predicted"/>
<dbReference type="Gene3D" id="1.20.5.340">
    <property type="match status" value="1"/>
</dbReference>
<comment type="caution">
    <text evidence="2">The sequence shown here is derived from an EMBL/GenBank/DDBJ whole genome shotgun (WGS) entry which is preliminary data.</text>
</comment>
<reference evidence="2 3" key="2">
    <citation type="journal article" date="2017" name="Genome Biol.">
        <title>New reference genome sequences of hot pepper reveal the massive evolution of plant disease-resistance genes by retroduplication.</title>
        <authorList>
            <person name="Kim S."/>
            <person name="Park J."/>
            <person name="Yeom S.I."/>
            <person name="Kim Y.M."/>
            <person name="Seo E."/>
            <person name="Kim K.T."/>
            <person name="Kim M.S."/>
            <person name="Lee J.M."/>
            <person name="Cheong K."/>
            <person name="Shin H.S."/>
            <person name="Kim S.B."/>
            <person name="Han K."/>
            <person name="Lee J."/>
            <person name="Park M."/>
            <person name="Lee H.A."/>
            <person name="Lee H.Y."/>
            <person name="Lee Y."/>
            <person name="Oh S."/>
            <person name="Lee J.H."/>
            <person name="Choi E."/>
            <person name="Choi E."/>
            <person name="Lee S.E."/>
            <person name="Jeon J."/>
            <person name="Kim H."/>
            <person name="Choi G."/>
            <person name="Song H."/>
            <person name="Lee J."/>
            <person name="Lee S.C."/>
            <person name="Kwon J.K."/>
            <person name="Lee H.Y."/>
            <person name="Koo N."/>
            <person name="Hong Y."/>
            <person name="Kim R.W."/>
            <person name="Kang W.H."/>
            <person name="Huh J.H."/>
            <person name="Kang B.C."/>
            <person name="Yang T.J."/>
            <person name="Lee Y.H."/>
            <person name="Bennetzen J.L."/>
            <person name="Choi D."/>
        </authorList>
    </citation>
    <scope>NUCLEOTIDE SEQUENCE [LARGE SCALE GENOMIC DNA]</scope>
    <source>
        <strain evidence="3">cv. CM334</strain>
    </source>
</reference>
<sequence length="109" mass="12199">MIGCLSIFRVGSLAYFCVELAFFDPSYLCGKQEIKKPKYVHISVESYSHLTGLEDQVKSLEEQVSGLEDEVKDLNEKLAAAQSEMTNKENLVKQYAEVVEEAVSGDVPY</sequence>
<gene>
    <name evidence="2" type="ORF">T459_35755</name>
</gene>
<dbReference type="EMBL" id="AYRZ02014693">
    <property type="protein sequence ID" value="PHT25168.1"/>
    <property type="molecule type" value="Genomic_DNA"/>
</dbReference>
<dbReference type="STRING" id="4072.A0A2G2UX12"/>
<keyword evidence="1" id="KW-0175">Coiled coil</keyword>
<feature type="coiled-coil region" evidence="1">
    <location>
        <begin position="50"/>
        <end position="98"/>
    </location>
</feature>
<dbReference type="PANTHER" id="PTHR31580:SF4">
    <property type="entry name" value="FILAMENT-LIKE PLANT PROTEIN 6"/>
    <property type="match status" value="1"/>
</dbReference>
<dbReference type="PANTHER" id="PTHR31580">
    <property type="entry name" value="FILAMENT-LIKE PLANT PROTEIN 4"/>
    <property type="match status" value="1"/>
</dbReference>